<evidence type="ECO:0000313" key="2">
    <source>
        <dbReference type="Proteomes" id="UP000247417"/>
    </source>
</evidence>
<gene>
    <name evidence="1" type="ORF">CFR80_15720</name>
</gene>
<name>A0A318R0K9_9PROT</name>
<reference evidence="1 2" key="1">
    <citation type="submission" date="2017-07" db="EMBL/GenBank/DDBJ databases">
        <title>A draft genome sequence of Komagataeibacter oboediens LMG 18849.</title>
        <authorList>
            <person name="Skraban J."/>
            <person name="Cleenwerck I."/>
            <person name="Vandamme P."/>
            <person name="Trcek J."/>
        </authorList>
    </citation>
    <scope>NUCLEOTIDE SEQUENCE [LARGE SCALE GENOMIC DNA]</scope>
    <source>
        <strain evidence="1 2">LMG 18849</strain>
    </source>
</reference>
<dbReference type="EMBL" id="NKTX01000083">
    <property type="protein sequence ID" value="PYD79023.1"/>
    <property type="molecule type" value="Genomic_DNA"/>
</dbReference>
<protein>
    <submittedName>
        <fullName evidence="1">Uncharacterized protein</fullName>
    </submittedName>
</protein>
<proteinExistence type="predicted"/>
<dbReference type="RefSeq" id="WP_110507683.1">
    <property type="nucleotide sequence ID" value="NZ_CP117859.1"/>
</dbReference>
<sequence length="82" mass="8796">MIVGYGILVNMGGLYGEHLHSVLRNAMLRGAACLSDVAELHAFSLVTDPVPHPRVFATRFIGLGRLWSKSVERIGHGGSVIA</sequence>
<dbReference type="AlphaFoldDB" id="A0A318R0K9"/>
<dbReference type="Proteomes" id="UP000247417">
    <property type="component" value="Unassembled WGS sequence"/>
</dbReference>
<evidence type="ECO:0000313" key="1">
    <source>
        <dbReference type="EMBL" id="PYD79023.1"/>
    </source>
</evidence>
<organism evidence="1 2">
    <name type="scientific">Komagataeibacter oboediens</name>
    <dbReference type="NCBI Taxonomy" id="65958"/>
    <lineage>
        <taxon>Bacteria</taxon>
        <taxon>Pseudomonadati</taxon>
        <taxon>Pseudomonadota</taxon>
        <taxon>Alphaproteobacteria</taxon>
        <taxon>Acetobacterales</taxon>
        <taxon>Acetobacteraceae</taxon>
        <taxon>Komagataeibacter</taxon>
    </lineage>
</organism>
<accession>A0A318R0K9</accession>
<comment type="caution">
    <text evidence="1">The sequence shown here is derived from an EMBL/GenBank/DDBJ whole genome shotgun (WGS) entry which is preliminary data.</text>
</comment>